<evidence type="ECO:0000313" key="9">
    <source>
        <dbReference type="Proteomes" id="UP001234989"/>
    </source>
</evidence>
<keyword evidence="5" id="KW-0653">Protein transport</keyword>
<name>A0AAF0ZKX6_SOLVR</name>
<dbReference type="GO" id="GO:0006606">
    <property type="term" value="P:protein import into nucleus"/>
    <property type="evidence" value="ECO:0007669"/>
    <property type="project" value="InterPro"/>
</dbReference>
<evidence type="ECO:0000256" key="4">
    <source>
        <dbReference type="ARBA" id="ARBA00022737"/>
    </source>
</evidence>
<protein>
    <recommendedName>
        <fullName evidence="7">TOG domain-containing protein</fullName>
    </recommendedName>
</protein>
<keyword evidence="6" id="KW-0472">Membrane</keyword>
<dbReference type="InterPro" id="IPR040122">
    <property type="entry name" value="Importin_beta"/>
</dbReference>
<evidence type="ECO:0000256" key="6">
    <source>
        <dbReference type="SAM" id="Phobius"/>
    </source>
</evidence>
<gene>
    <name evidence="8" type="ORF">MTR67_036406</name>
</gene>
<dbReference type="InterPro" id="IPR034085">
    <property type="entry name" value="TOG"/>
</dbReference>
<dbReference type="SUPFAM" id="SSF48371">
    <property type="entry name" value="ARM repeat"/>
    <property type="match status" value="1"/>
</dbReference>
<feature type="domain" description="TOG" evidence="7">
    <location>
        <begin position="353"/>
        <end position="601"/>
    </location>
</feature>
<dbReference type="InterPro" id="IPR016024">
    <property type="entry name" value="ARM-type_fold"/>
</dbReference>
<feature type="transmembrane region" description="Helical" evidence="6">
    <location>
        <begin position="1098"/>
        <end position="1119"/>
    </location>
</feature>
<keyword evidence="6" id="KW-1133">Transmembrane helix</keyword>
<dbReference type="Gene3D" id="1.25.10.10">
    <property type="entry name" value="Leucine-rich Repeat Variant"/>
    <property type="match status" value="2"/>
</dbReference>
<evidence type="ECO:0000313" key="8">
    <source>
        <dbReference type="EMBL" id="WMV43021.1"/>
    </source>
</evidence>
<dbReference type="AlphaFoldDB" id="A0AAF0ZKX6"/>
<comment type="subcellular location">
    <subcellularLocation>
        <location evidence="1">Cytoplasm</location>
    </subcellularLocation>
</comment>
<dbReference type="InterPro" id="IPR041653">
    <property type="entry name" value="Importin_rep_4"/>
</dbReference>
<reference evidence="8" key="1">
    <citation type="submission" date="2023-08" db="EMBL/GenBank/DDBJ databases">
        <title>A de novo genome assembly of Solanum verrucosum Schlechtendal, a Mexican diploid species geographically isolated from the other diploid A-genome species in potato relatives.</title>
        <authorList>
            <person name="Hosaka K."/>
        </authorList>
    </citation>
    <scope>NUCLEOTIDE SEQUENCE</scope>
    <source>
        <tissue evidence="8">Young leaves</tissue>
    </source>
</reference>
<dbReference type="GO" id="GO:0005634">
    <property type="term" value="C:nucleus"/>
    <property type="evidence" value="ECO:0007669"/>
    <property type="project" value="UniProtKB-SubCell"/>
</dbReference>
<keyword evidence="2" id="KW-0813">Transport</keyword>
<dbReference type="Pfam" id="PF13646">
    <property type="entry name" value="HEAT_2"/>
    <property type="match status" value="1"/>
</dbReference>
<accession>A0AAF0ZKX6</accession>
<evidence type="ECO:0000256" key="1">
    <source>
        <dbReference type="ARBA" id="ARBA00004496"/>
    </source>
</evidence>
<dbReference type="GO" id="GO:0005737">
    <property type="term" value="C:cytoplasm"/>
    <property type="evidence" value="ECO:0007669"/>
    <property type="project" value="UniProtKB-SubCell"/>
</dbReference>
<keyword evidence="4" id="KW-0677">Repeat</keyword>
<keyword evidence="6" id="KW-0812">Transmembrane</keyword>
<sequence length="1169" mass="131194">KLTFFLTSSASMATTPKSAKKLPFIDLYSDDDKLRKSAKTLFNYSKKYFPNSLIEELFQAIECSPPGSRTGILYYDVLSDVLPSLWTKLSLSKRNDLKIRLHEKVWLETDYETLKACSSCVSSLAGLLFPKNEWVLLFHLMFEYLGTNSSNGKLCVMLLWNELIPKCPEVFVPYVDFLIEGFTDLMPTVLEDHRSRVAAARASVKLILYYSTPASYCKFYGLLEHVIVTLFVALGEEDLVCSLLEDLIVLVGVETAVFKVNIGVVVKYMVRIAENSKLGEKLRQLSIEFIVTLAEDREIGCGMMQMVPKEEVTKLLSVLIVMLVHIKEDPCWGNATSDDENEGQLSMCSYAMESLDRLAIALGGSVIVPCCAVGLFDLLHDQNWRIRHAAVTAIGLISEGCSKALLLEMEKLVQTIVKLIHDEHPRVCWATIRTIGQLSTYLSPRFQEQYHQQLLRALIEVLDDVDNPRLQTRAASAIQLFSQNCSADVLKPYLHNIVRKLVGFLQRGTAMMKEASLATLASLAISSQEDSAYLYDSLMPYLKVILETATNDTSRTLLAKSMECITMAAMAVGNLAINDYVEKVTAILISLHETQTVIEDPMRRLLLLECGRLCKFLGADFLSYLSLVMPVALKSALLKNYLSVSDNSDTDDSDYERDNISESKENIWSFRALKSFGNSLSTFQGKGKEKSEISNFNGIKLLRMSSADINIFCSMIKATAGNKKIGIRAALLEEKALACHMLFFFSTELKEGLHLWVNEVVSALVPNLTFKFSKEVRMAAVSAMPLLLNSASCAMKKGLLVTGCGQSPVQKLSDTIISSLLDALKKESKVQIQARLLEAFNESIQVPGSCLSKHQAAKFVDGISKVLSRCSYRKTEREKRANEHTDSREQELLKEEAEQHLTICRNIGICLGTMVKKLKASFLPHFDRFLPYVSLMWSNDRTAEERRIVVHLFRDVAEQCREEAFRHVLQFSVYYEDWIPLLVRIYNHKNPDVPQIVATAIGICAEFGADFLTPHTKGIIGHLKTALENPNAKHPDNIMAYEAAVSTCGKLNQFVSEGISYEYILLWLNHLPITCDLDEAKISHELLCSMMETSEQKVIGLGGSYIPIIIAIFAEVLWAGNNLASEETRTRIINLLKKFQRELEPLVLSKIFETLPLPHQNMLRIVLST</sequence>
<dbReference type="Pfam" id="PF18808">
    <property type="entry name" value="Importin_rep_4"/>
    <property type="match status" value="1"/>
</dbReference>
<keyword evidence="9" id="KW-1185">Reference proteome</keyword>
<evidence type="ECO:0000259" key="7">
    <source>
        <dbReference type="SMART" id="SM01349"/>
    </source>
</evidence>
<dbReference type="PANTHER" id="PTHR10527">
    <property type="entry name" value="IMPORTIN BETA"/>
    <property type="match status" value="1"/>
</dbReference>
<dbReference type="SMART" id="SM01349">
    <property type="entry name" value="TOG"/>
    <property type="match status" value="1"/>
</dbReference>
<proteinExistence type="predicted"/>
<dbReference type="EMBL" id="CP133619">
    <property type="protein sequence ID" value="WMV43021.1"/>
    <property type="molecule type" value="Genomic_DNA"/>
</dbReference>
<organism evidence="8 9">
    <name type="scientific">Solanum verrucosum</name>
    <dbReference type="NCBI Taxonomy" id="315347"/>
    <lineage>
        <taxon>Eukaryota</taxon>
        <taxon>Viridiplantae</taxon>
        <taxon>Streptophyta</taxon>
        <taxon>Embryophyta</taxon>
        <taxon>Tracheophyta</taxon>
        <taxon>Spermatophyta</taxon>
        <taxon>Magnoliopsida</taxon>
        <taxon>eudicotyledons</taxon>
        <taxon>Gunneridae</taxon>
        <taxon>Pentapetalae</taxon>
        <taxon>asterids</taxon>
        <taxon>lamiids</taxon>
        <taxon>Solanales</taxon>
        <taxon>Solanaceae</taxon>
        <taxon>Solanoideae</taxon>
        <taxon>Solaneae</taxon>
        <taxon>Solanum</taxon>
    </lineage>
</organism>
<evidence type="ECO:0000256" key="5">
    <source>
        <dbReference type="ARBA" id="ARBA00022927"/>
    </source>
</evidence>
<dbReference type="Pfam" id="PF18829">
    <property type="entry name" value="Importin_rep_6"/>
    <property type="match status" value="1"/>
</dbReference>
<feature type="non-terminal residue" evidence="8">
    <location>
        <position position="1"/>
    </location>
</feature>
<dbReference type="Proteomes" id="UP001234989">
    <property type="component" value="Chromosome 8"/>
</dbReference>
<evidence type="ECO:0000256" key="3">
    <source>
        <dbReference type="ARBA" id="ARBA00022490"/>
    </source>
</evidence>
<evidence type="ECO:0000256" key="2">
    <source>
        <dbReference type="ARBA" id="ARBA00022448"/>
    </source>
</evidence>
<dbReference type="InterPro" id="IPR041389">
    <property type="entry name" value="Importin_rep_6"/>
</dbReference>
<keyword evidence="3" id="KW-0963">Cytoplasm</keyword>
<dbReference type="InterPro" id="IPR011989">
    <property type="entry name" value="ARM-like"/>
</dbReference>